<evidence type="ECO:0000313" key="1">
    <source>
        <dbReference type="EMBL" id="RNF82630.1"/>
    </source>
</evidence>
<proteinExistence type="predicted"/>
<keyword evidence="2" id="KW-1185">Reference proteome</keyword>
<name>A0A3M8SUU4_9GAMM</name>
<sequence length="135" mass="14070">MIYFLLALFGCDMRGGNTIVSRATVDGVDIVHSETRVTTGMAWFECITSASGNCHYRLFRVEAPQGGCAAGNPASTMPACTAPAFAQFVVAAGKVREMAGLPAVFRPCVSHQAGSVMPDCMPVASASAAARRPTP</sequence>
<dbReference type="EMBL" id="RIBS01000007">
    <property type="protein sequence ID" value="RNF82630.1"/>
    <property type="molecule type" value="Genomic_DNA"/>
</dbReference>
<gene>
    <name evidence="1" type="ORF">EER27_14100</name>
</gene>
<protein>
    <submittedName>
        <fullName evidence="1">Uncharacterized protein</fullName>
    </submittedName>
</protein>
<dbReference type="AlphaFoldDB" id="A0A3M8SUU4"/>
<comment type="caution">
    <text evidence="1">The sequence shown here is derived from an EMBL/GenBank/DDBJ whole genome shotgun (WGS) entry which is preliminary data.</text>
</comment>
<accession>A0A3M8SUU4</accession>
<reference evidence="1 2" key="1">
    <citation type="submission" date="2018-11" db="EMBL/GenBank/DDBJ databases">
        <title>Lysobacter cryohumiis sp. nov., isolated from soil in the Tianshan Mountains, Xinjiang, China.</title>
        <authorList>
            <person name="Luo Y."/>
            <person name="Sheng H."/>
        </authorList>
    </citation>
    <scope>NUCLEOTIDE SEQUENCE [LARGE SCALE GENOMIC DNA]</scope>
    <source>
        <strain evidence="1 2">ZS60</strain>
    </source>
</reference>
<evidence type="ECO:0000313" key="2">
    <source>
        <dbReference type="Proteomes" id="UP000267049"/>
    </source>
</evidence>
<dbReference type="Proteomes" id="UP000267049">
    <property type="component" value="Unassembled WGS sequence"/>
</dbReference>
<organism evidence="1 2">
    <name type="scientific">Montanilutibacter psychrotolerans</name>
    <dbReference type="NCBI Taxonomy" id="1327343"/>
    <lineage>
        <taxon>Bacteria</taxon>
        <taxon>Pseudomonadati</taxon>
        <taxon>Pseudomonadota</taxon>
        <taxon>Gammaproteobacteria</taxon>
        <taxon>Lysobacterales</taxon>
        <taxon>Lysobacteraceae</taxon>
        <taxon>Montanilutibacter</taxon>
    </lineage>
</organism>